<keyword evidence="2" id="KW-1185">Reference proteome</keyword>
<evidence type="ECO:0000313" key="2">
    <source>
        <dbReference type="Proteomes" id="UP000436006"/>
    </source>
</evidence>
<dbReference type="Proteomes" id="UP000436006">
    <property type="component" value="Unassembled WGS sequence"/>
</dbReference>
<organism evidence="1 2">
    <name type="scientific">Spirosoma arboris</name>
    <dbReference type="NCBI Taxonomy" id="2682092"/>
    <lineage>
        <taxon>Bacteria</taxon>
        <taxon>Pseudomonadati</taxon>
        <taxon>Bacteroidota</taxon>
        <taxon>Cytophagia</taxon>
        <taxon>Cytophagales</taxon>
        <taxon>Cytophagaceae</taxon>
        <taxon>Spirosoma</taxon>
    </lineage>
</organism>
<name>A0A7K1SNS3_9BACT</name>
<accession>A0A7K1SNS3</accession>
<evidence type="ECO:0000313" key="1">
    <source>
        <dbReference type="EMBL" id="MVM35236.1"/>
    </source>
</evidence>
<dbReference type="EMBL" id="WPIN01000021">
    <property type="protein sequence ID" value="MVM35236.1"/>
    <property type="molecule type" value="Genomic_DNA"/>
</dbReference>
<gene>
    <name evidence="1" type="ORF">GO755_34765</name>
</gene>
<dbReference type="RefSeq" id="WP_157590043.1">
    <property type="nucleotide sequence ID" value="NZ_WPIN01000021.1"/>
</dbReference>
<protein>
    <submittedName>
        <fullName evidence="1">Uncharacterized protein</fullName>
    </submittedName>
</protein>
<sequence length="263" mass="28855">MSKPFAPTGTATGPNWEYRIERDGLFTDWVDWSVDLIFDQDPDGGDLRTGVLYWLYARNALLPTDEPGSYQKVLAASIELTESGRVVSATPDGDLTPEDSQYPVILTAPAEAQPLVLHWNTLLTRYELVNGVIPTLLNLTTAASDADLTYVADLLLPFSTGQIPGDERVIEAIFCYEDEEVVGLTVDNEHLFYLSADMIGTPQLHGFNLPGGRFRKLLQDAAGGLDQTMKLTFPDNTHFLINYPDGVSDYAGGVLSLKIIPTT</sequence>
<reference evidence="1 2" key="1">
    <citation type="submission" date="2019-12" db="EMBL/GenBank/DDBJ databases">
        <title>Spirosoma sp. HMF4905 genome sequencing and assembly.</title>
        <authorList>
            <person name="Kang H."/>
            <person name="Cha I."/>
            <person name="Kim H."/>
            <person name="Joh K."/>
        </authorList>
    </citation>
    <scope>NUCLEOTIDE SEQUENCE [LARGE SCALE GENOMIC DNA]</scope>
    <source>
        <strain evidence="1 2">HMF4905</strain>
    </source>
</reference>
<dbReference type="AlphaFoldDB" id="A0A7K1SNS3"/>
<proteinExistence type="predicted"/>
<comment type="caution">
    <text evidence="1">The sequence shown here is derived from an EMBL/GenBank/DDBJ whole genome shotgun (WGS) entry which is preliminary data.</text>
</comment>